<dbReference type="Gene3D" id="3.40.50.2000">
    <property type="entry name" value="Glycogen Phosphorylase B"/>
    <property type="match status" value="2"/>
</dbReference>
<proteinExistence type="predicted"/>
<dbReference type="InterPro" id="IPR001296">
    <property type="entry name" value="Glyco_trans_1"/>
</dbReference>
<dbReference type="Pfam" id="PF00534">
    <property type="entry name" value="Glycos_transf_1"/>
    <property type="match status" value="1"/>
</dbReference>
<name>A0A285N5M1_9BACI</name>
<evidence type="ECO:0000259" key="2">
    <source>
        <dbReference type="Pfam" id="PF00534"/>
    </source>
</evidence>
<feature type="domain" description="Glycosyltransferase subfamily 4-like N-terminal" evidence="3">
    <location>
        <begin position="54"/>
        <end position="158"/>
    </location>
</feature>
<keyword evidence="1 4" id="KW-0808">Transferase</keyword>
<dbReference type="RefSeq" id="WP_179636807.1">
    <property type="nucleotide sequence ID" value="NZ_OBEK01000001.1"/>
</dbReference>
<sequence>MRILLISNMYPDKKHPGFGVFVKHSANMLSANGYTLEKVVRIKKNNRLIKLIDYVLFYFRIFFKVLTTKSEIIYVHFAAHPSIPILLSIFFRKNLKVVTNVHGTDVVPENVIHKLFQPFVKMLLQKSNIIISPSNYFKELVRERYGIEDKKIKVFPSGGINKEIFYPINEQSKRYDEFDLNKREQYLGFVGRIEYGKGWKTLLSAFRILKEERNLSGWKIIFVGYGDEAEIFKETVREYNLDNDIVYFQYLQQEELNHIYNIIDYFCFPTERKGESLGLVGIEAMATGTPVIGSNIAGLKSYISDGKNGFLFDAGNVDDLADVIEDALTKSASPEKNNAIRSNALKTSNRYEVNNIKSILIDIFEDLNQEELD</sequence>
<evidence type="ECO:0000313" key="5">
    <source>
        <dbReference type="Proteomes" id="UP000219356"/>
    </source>
</evidence>
<dbReference type="InterPro" id="IPR028098">
    <property type="entry name" value="Glyco_trans_4-like_N"/>
</dbReference>
<dbReference type="PANTHER" id="PTHR46401:SF2">
    <property type="entry name" value="GLYCOSYLTRANSFERASE WBBK-RELATED"/>
    <property type="match status" value="1"/>
</dbReference>
<feature type="domain" description="Glycosyl transferase family 1" evidence="2">
    <location>
        <begin position="178"/>
        <end position="345"/>
    </location>
</feature>
<dbReference type="SUPFAM" id="SSF53756">
    <property type="entry name" value="UDP-Glycosyltransferase/glycogen phosphorylase"/>
    <property type="match status" value="1"/>
</dbReference>
<evidence type="ECO:0000259" key="3">
    <source>
        <dbReference type="Pfam" id="PF13439"/>
    </source>
</evidence>
<dbReference type="AlphaFoldDB" id="A0A285N5M1"/>
<dbReference type="CDD" id="cd03801">
    <property type="entry name" value="GT4_PimA-like"/>
    <property type="match status" value="1"/>
</dbReference>
<accession>A0A285N5M1</accession>
<dbReference type="EMBL" id="OBEK01000001">
    <property type="protein sequence ID" value="SNZ04765.1"/>
    <property type="molecule type" value="Genomic_DNA"/>
</dbReference>
<dbReference type="GO" id="GO:0016757">
    <property type="term" value="F:glycosyltransferase activity"/>
    <property type="evidence" value="ECO:0007669"/>
    <property type="project" value="InterPro"/>
</dbReference>
<dbReference type="PANTHER" id="PTHR46401">
    <property type="entry name" value="GLYCOSYLTRANSFERASE WBBK-RELATED"/>
    <property type="match status" value="1"/>
</dbReference>
<protein>
    <submittedName>
        <fullName evidence="4">Glycosyltransferase involved in cell wall bisynthesis</fullName>
    </submittedName>
</protein>
<dbReference type="Pfam" id="PF13439">
    <property type="entry name" value="Glyco_transf_4"/>
    <property type="match status" value="1"/>
</dbReference>
<organism evidence="4 5">
    <name type="scientific">Terribacillus aidingensis</name>
    <dbReference type="NCBI Taxonomy" id="586416"/>
    <lineage>
        <taxon>Bacteria</taxon>
        <taxon>Bacillati</taxon>
        <taxon>Bacillota</taxon>
        <taxon>Bacilli</taxon>
        <taxon>Bacillales</taxon>
        <taxon>Bacillaceae</taxon>
        <taxon>Terribacillus</taxon>
    </lineage>
</organism>
<evidence type="ECO:0000313" key="4">
    <source>
        <dbReference type="EMBL" id="SNZ04765.1"/>
    </source>
</evidence>
<keyword evidence="5" id="KW-1185">Reference proteome</keyword>
<evidence type="ECO:0000256" key="1">
    <source>
        <dbReference type="ARBA" id="ARBA00022679"/>
    </source>
</evidence>
<reference evidence="5" key="1">
    <citation type="submission" date="2017-09" db="EMBL/GenBank/DDBJ databases">
        <authorList>
            <person name="Varghese N."/>
            <person name="Submissions S."/>
        </authorList>
    </citation>
    <scope>NUCLEOTIDE SEQUENCE [LARGE SCALE GENOMIC DNA]</scope>
    <source>
        <strain evidence="5">CGMCC 1.8913</strain>
    </source>
</reference>
<gene>
    <name evidence="4" type="ORF">SAMN05421503_0757</name>
</gene>
<dbReference type="Proteomes" id="UP000219356">
    <property type="component" value="Unassembled WGS sequence"/>
</dbReference>